<dbReference type="PIRSF" id="PIRSF006060">
    <property type="entry name" value="AA_transporter"/>
    <property type="match status" value="1"/>
</dbReference>
<dbReference type="PANTHER" id="PTHR43243">
    <property type="entry name" value="INNER MEMBRANE TRANSPORTER YGJI-RELATED"/>
    <property type="match status" value="1"/>
</dbReference>
<keyword evidence="5 6" id="KW-0472">Membrane</keyword>
<comment type="subcellular location">
    <subcellularLocation>
        <location evidence="1">Membrane</location>
        <topology evidence="1">Multi-pass membrane protein</topology>
    </subcellularLocation>
</comment>
<proteinExistence type="predicted"/>
<organism evidence="7 8">
    <name type="scientific">Rhizosaccharibacter radicis</name>
    <dbReference type="NCBI Taxonomy" id="2782605"/>
    <lineage>
        <taxon>Bacteria</taxon>
        <taxon>Pseudomonadati</taxon>
        <taxon>Pseudomonadota</taxon>
        <taxon>Alphaproteobacteria</taxon>
        <taxon>Acetobacterales</taxon>
        <taxon>Acetobacteraceae</taxon>
        <taxon>Rhizosaccharibacter</taxon>
    </lineage>
</organism>
<feature type="transmembrane region" description="Helical" evidence="6">
    <location>
        <begin position="397"/>
        <end position="417"/>
    </location>
</feature>
<feature type="transmembrane region" description="Helical" evidence="6">
    <location>
        <begin position="429"/>
        <end position="449"/>
    </location>
</feature>
<accession>A0ABT1VYK2</accession>
<keyword evidence="4 6" id="KW-1133">Transmembrane helix</keyword>
<feature type="transmembrane region" description="Helical" evidence="6">
    <location>
        <begin position="275"/>
        <end position="299"/>
    </location>
</feature>
<evidence type="ECO:0000256" key="4">
    <source>
        <dbReference type="ARBA" id="ARBA00022989"/>
    </source>
</evidence>
<dbReference type="Proteomes" id="UP001524547">
    <property type="component" value="Unassembled WGS sequence"/>
</dbReference>
<feature type="transmembrane region" description="Helical" evidence="6">
    <location>
        <begin position="105"/>
        <end position="129"/>
    </location>
</feature>
<evidence type="ECO:0000256" key="1">
    <source>
        <dbReference type="ARBA" id="ARBA00004141"/>
    </source>
</evidence>
<evidence type="ECO:0000313" key="7">
    <source>
        <dbReference type="EMBL" id="MCQ8241426.1"/>
    </source>
</evidence>
<feature type="transmembrane region" description="Helical" evidence="6">
    <location>
        <begin position="319"/>
        <end position="343"/>
    </location>
</feature>
<feature type="transmembrane region" description="Helical" evidence="6">
    <location>
        <begin position="195"/>
        <end position="215"/>
    </location>
</feature>
<feature type="transmembrane region" description="Helical" evidence="6">
    <location>
        <begin position="375"/>
        <end position="391"/>
    </location>
</feature>
<name>A0ABT1VYK2_9PROT</name>
<feature type="transmembrane region" description="Helical" evidence="6">
    <location>
        <begin position="34"/>
        <end position="56"/>
    </location>
</feature>
<feature type="transmembrane region" description="Helical" evidence="6">
    <location>
        <begin position="455"/>
        <end position="473"/>
    </location>
</feature>
<reference evidence="7 8" key="1">
    <citation type="submission" date="2022-06" db="EMBL/GenBank/DDBJ databases">
        <title>Rhizosaccharibacter gen. nov. sp. nov. KSS12, endophytic bacteria isolated from sugarcane.</title>
        <authorList>
            <person name="Pitiwittayakul N."/>
        </authorList>
    </citation>
    <scope>NUCLEOTIDE SEQUENCE [LARGE SCALE GENOMIC DNA]</scope>
    <source>
        <strain evidence="7 8">KSS12</strain>
    </source>
</reference>
<dbReference type="Pfam" id="PF13520">
    <property type="entry name" value="AA_permease_2"/>
    <property type="match status" value="1"/>
</dbReference>
<evidence type="ECO:0000256" key="3">
    <source>
        <dbReference type="ARBA" id="ARBA00022692"/>
    </source>
</evidence>
<feature type="transmembrane region" description="Helical" evidence="6">
    <location>
        <begin position="62"/>
        <end position="84"/>
    </location>
</feature>
<dbReference type="Gene3D" id="1.20.1740.10">
    <property type="entry name" value="Amino acid/polyamine transporter I"/>
    <property type="match status" value="1"/>
</dbReference>
<evidence type="ECO:0000256" key="5">
    <source>
        <dbReference type="ARBA" id="ARBA00023136"/>
    </source>
</evidence>
<evidence type="ECO:0000256" key="2">
    <source>
        <dbReference type="ARBA" id="ARBA00022448"/>
    </source>
</evidence>
<evidence type="ECO:0000313" key="8">
    <source>
        <dbReference type="Proteomes" id="UP001524547"/>
    </source>
</evidence>
<dbReference type="EMBL" id="JAMZEJ010000006">
    <property type="protein sequence ID" value="MCQ8241426.1"/>
    <property type="molecule type" value="Genomic_DNA"/>
</dbReference>
<keyword evidence="3 6" id="KW-0812">Transmembrane</keyword>
<protein>
    <submittedName>
        <fullName evidence="7">Amino acid permease</fullName>
    </submittedName>
</protein>
<dbReference type="PANTHER" id="PTHR43243:SF4">
    <property type="entry name" value="CATIONIC AMINO ACID TRANSPORTER 4"/>
    <property type="match status" value="1"/>
</dbReference>
<keyword evidence="2" id="KW-0813">Transport</keyword>
<comment type="caution">
    <text evidence="7">The sequence shown here is derived from an EMBL/GenBank/DDBJ whole genome shotgun (WGS) entry which is preliminary data.</text>
</comment>
<evidence type="ECO:0000256" key="6">
    <source>
        <dbReference type="SAM" id="Phobius"/>
    </source>
</evidence>
<dbReference type="InterPro" id="IPR002293">
    <property type="entry name" value="AA/rel_permease1"/>
</dbReference>
<keyword evidence="8" id="KW-1185">Reference proteome</keyword>
<feature type="transmembrane region" description="Helical" evidence="6">
    <location>
        <begin position="162"/>
        <end position="183"/>
    </location>
</feature>
<feature type="transmembrane region" description="Helical" evidence="6">
    <location>
        <begin position="235"/>
        <end position="254"/>
    </location>
</feature>
<sequence length="485" mass="51128">MAAIVPSGLGRRKPLDQPDAEAEGLKRALGPFNLILLGIGCTIGAGLFSLTGIAASENAGPAVVLSYLIGAIGCGFAGLCYSELAGMIPIAGSAYSYAYAALGELVAWIIGWDLVLEYAVAAATVAVAWSSYAVKLLDGFGIHLPARLCVSPFETVKLADGATVAGLVNLPAVVVIVAVSLLLMRGITESARVNAVIVLVKIAVILAVVGFGIPFVKAANYTPFIPPNDGTFGHYGLSGIMRGAGTVFFAFVGFDAVSTAAQETRNPGRDLPIGILGSLAVCTAAYAAFSFVLTGMLNYKQMLGDPAPVATAISQTPYGWLHLAVTIGILCGFTSVLLVLLLGQSRVFFAMSRDGLLPRLFSAVHPRFQTPWRSNLFFMVLTSLLCAFLPISELGHMTSIGTLLAFIIVCIGVMVLRRREPGRERRFRVPGGPVLVPVLGILSCSAMMASLDGRTWIRLVVWLLIGMAVYFGYGRRHSRLAAGRS</sequence>
<gene>
    <name evidence="7" type="ORF">NFI88_11320</name>
</gene>